<sequence length="176" mass="19918">MCSGVKALDSCDTAMRSSFCLNVVRTEEIISGLAKTRKVTNGHANTQNTFEAILIRINSIAAVPGEEIEAVQVIVSLCGGVKMRNHTSGANVEERLRQSHMELQWIQRQLATIAAKNLHHHHLHTKGKTRFEVSSQQTTAQSVYNVNRFRLLEERNRALKLEVATLRQEKQQYRKL</sequence>
<feature type="coiled-coil region" evidence="1">
    <location>
        <begin position="149"/>
        <end position="176"/>
    </location>
</feature>
<dbReference type="AlphaFoldDB" id="A0A5J5CUH3"/>
<keyword evidence="3" id="KW-1185">Reference proteome</keyword>
<proteinExistence type="predicted"/>
<evidence type="ECO:0008006" key="4">
    <source>
        <dbReference type="Google" id="ProtNLM"/>
    </source>
</evidence>
<reference evidence="2 3" key="1">
    <citation type="submission" date="2019-08" db="EMBL/GenBank/DDBJ databases">
        <title>A chromosome-level genome assembly, high-density linkage maps, and genome scans reveal the genomic architecture of hybrid incompatibilities underlying speciation via character displacement in darters (Percidae: Etheostominae).</title>
        <authorList>
            <person name="Moran R.L."/>
            <person name="Catchen J.M."/>
            <person name="Fuller R.C."/>
        </authorList>
    </citation>
    <scope>NUCLEOTIDE SEQUENCE [LARGE SCALE GENOMIC DNA]</scope>
    <source>
        <strain evidence="2">EspeVRDwgs_2016</strain>
        <tissue evidence="2">Muscle</tissue>
    </source>
</reference>
<gene>
    <name evidence="2" type="ORF">FQN60_007965</name>
</gene>
<evidence type="ECO:0000313" key="2">
    <source>
        <dbReference type="EMBL" id="KAA8584180.1"/>
    </source>
</evidence>
<dbReference type="Proteomes" id="UP000327493">
    <property type="component" value="Chromosome 16"/>
</dbReference>
<keyword evidence="1" id="KW-0175">Coiled coil</keyword>
<evidence type="ECO:0000313" key="3">
    <source>
        <dbReference type="Proteomes" id="UP000327493"/>
    </source>
</evidence>
<accession>A0A5J5CUH3</accession>
<feature type="non-terminal residue" evidence="2">
    <location>
        <position position="176"/>
    </location>
</feature>
<evidence type="ECO:0000256" key="1">
    <source>
        <dbReference type="SAM" id="Coils"/>
    </source>
</evidence>
<protein>
    <recommendedName>
        <fullName evidence="4">Kinesin motor domain-containing protein</fullName>
    </recommendedName>
</protein>
<comment type="caution">
    <text evidence="2">The sequence shown here is derived from an EMBL/GenBank/DDBJ whole genome shotgun (WGS) entry which is preliminary data.</text>
</comment>
<name>A0A5J5CUH3_9PERO</name>
<organism evidence="2 3">
    <name type="scientific">Etheostoma spectabile</name>
    <name type="common">orangethroat darter</name>
    <dbReference type="NCBI Taxonomy" id="54343"/>
    <lineage>
        <taxon>Eukaryota</taxon>
        <taxon>Metazoa</taxon>
        <taxon>Chordata</taxon>
        <taxon>Craniata</taxon>
        <taxon>Vertebrata</taxon>
        <taxon>Euteleostomi</taxon>
        <taxon>Actinopterygii</taxon>
        <taxon>Neopterygii</taxon>
        <taxon>Teleostei</taxon>
        <taxon>Neoteleostei</taxon>
        <taxon>Acanthomorphata</taxon>
        <taxon>Eupercaria</taxon>
        <taxon>Perciformes</taxon>
        <taxon>Percoidei</taxon>
        <taxon>Percidae</taxon>
        <taxon>Etheostomatinae</taxon>
        <taxon>Etheostoma</taxon>
    </lineage>
</organism>
<dbReference type="EMBL" id="VOFY01000016">
    <property type="protein sequence ID" value="KAA8584180.1"/>
    <property type="molecule type" value="Genomic_DNA"/>
</dbReference>